<organism evidence="2 3">
    <name type="scientific">Nesterenkonia lacusekhoensis</name>
    <dbReference type="NCBI Taxonomy" id="150832"/>
    <lineage>
        <taxon>Bacteria</taxon>
        <taxon>Bacillati</taxon>
        <taxon>Actinomycetota</taxon>
        <taxon>Actinomycetes</taxon>
        <taxon>Micrococcales</taxon>
        <taxon>Micrococcaceae</taxon>
        <taxon>Nesterenkonia</taxon>
    </lineage>
</organism>
<proteinExistence type="predicted"/>
<reference evidence="2 3" key="1">
    <citation type="submission" date="2021-03" db="EMBL/GenBank/DDBJ databases">
        <title>Sequencing the genomes of 1000 actinobacteria strains.</title>
        <authorList>
            <person name="Klenk H.-P."/>
        </authorList>
    </citation>
    <scope>NUCLEOTIDE SEQUENCE [LARGE SCALE GENOMIC DNA]</scope>
    <source>
        <strain evidence="2 3">DSM 12544</strain>
    </source>
</reference>
<feature type="region of interest" description="Disordered" evidence="1">
    <location>
        <begin position="61"/>
        <end position="80"/>
    </location>
</feature>
<dbReference type="Proteomes" id="UP001519331">
    <property type="component" value="Unassembled WGS sequence"/>
</dbReference>
<sequence>MTEQNTTPDTQDTGALKPDLDAFNLEEWLATGNAGRSRETVTIYRDPSLLEEARKVAKEINQLQAQDTGEPDPDATMGDADPLLELQQRHDELEEKVRASKAEVEVTALSDAEHEEIEETFKQRYPGEKRKYTETVKGTALVLAQAATINGKKLTADQWRQLAEGPLAGGQWAQLKQAYLVAQNKTPRVDSPFSRNGSRPRTEV</sequence>
<dbReference type="EMBL" id="JAGINX010000002">
    <property type="protein sequence ID" value="MBP2319560.1"/>
    <property type="molecule type" value="Genomic_DNA"/>
</dbReference>
<feature type="region of interest" description="Disordered" evidence="1">
    <location>
        <begin position="1"/>
        <end position="20"/>
    </location>
</feature>
<feature type="compositionally biased region" description="Polar residues" evidence="1">
    <location>
        <begin position="193"/>
        <end position="204"/>
    </location>
</feature>
<evidence type="ECO:0000313" key="3">
    <source>
        <dbReference type="Proteomes" id="UP001519331"/>
    </source>
</evidence>
<keyword evidence="3" id="KW-1185">Reference proteome</keyword>
<comment type="caution">
    <text evidence="2">The sequence shown here is derived from an EMBL/GenBank/DDBJ whole genome shotgun (WGS) entry which is preliminary data.</text>
</comment>
<dbReference type="RefSeq" id="WP_210051517.1">
    <property type="nucleotide sequence ID" value="NZ_JAGINX010000002.1"/>
</dbReference>
<evidence type="ECO:0000256" key="1">
    <source>
        <dbReference type="SAM" id="MobiDB-lite"/>
    </source>
</evidence>
<name>A0ABS4T528_9MICC</name>
<gene>
    <name evidence="2" type="ORF">JOF45_002643</name>
</gene>
<feature type="compositionally biased region" description="Polar residues" evidence="1">
    <location>
        <begin position="1"/>
        <end position="13"/>
    </location>
</feature>
<evidence type="ECO:0000313" key="2">
    <source>
        <dbReference type="EMBL" id="MBP2319560.1"/>
    </source>
</evidence>
<protein>
    <submittedName>
        <fullName evidence="2">Ribonuclease I</fullName>
    </submittedName>
</protein>
<feature type="region of interest" description="Disordered" evidence="1">
    <location>
        <begin position="185"/>
        <end position="204"/>
    </location>
</feature>
<accession>A0ABS4T528</accession>